<dbReference type="AlphaFoldDB" id="Q9F5Q9"/>
<dbReference type="PDB" id="6P7T">
    <property type="method" value="X-ray"/>
    <property type="resolution" value="2.50 A"/>
    <property type="chains" value="A=1-277"/>
</dbReference>
<evidence type="ECO:0000256" key="2">
    <source>
        <dbReference type="ARBA" id="ARBA00023125"/>
    </source>
</evidence>
<dbReference type="SUPFAM" id="SSF46689">
    <property type="entry name" value="Homeodomain-like"/>
    <property type="match status" value="1"/>
</dbReference>
<dbReference type="InterPro" id="IPR055025">
    <property type="entry name" value="ToxT_N"/>
</dbReference>
<gene>
    <name evidence="5" type="primary">tcpN</name>
</gene>
<dbReference type="Pfam" id="PF22404">
    <property type="entry name" value="ToxT_N"/>
    <property type="match status" value="1"/>
</dbReference>
<dbReference type="InterPro" id="IPR018062">
    <property type="entry name" value="HTH_AraC-typ_CS"/>
</dbReference>
<evidence type="ECO:0000256" key="1">
    <source>
        <dbReference type="ARBA" id="ARBA00023015"/>
    </source>
</evidence>
<evidence type="ECO:0007829" key="7">
    <source>
        <dbReference type="PDB" id="6P7T"/>
    </source>
</evidence>
<evidence type="ECO:0000313" key="5">
    <source>
        <dbReference type="EMBL" id="AAG31795.1"/>
    </source>
</evidence>
<dbReference type="Gene3D" id="2.60.120.810">
    <property type="match status" value="1"/>
</dbReference>
<dbReference type="PDBsum" id="6P7R"/>
<dbReference type="InterPro" id="IPR009057">
    <property type="entry name" value="Homeodomain-like_sf"/>
</dbReference>
<dbReference type="PANTHER" id="PTHR43280:SF28">
    <property type="entry name" value="HTH-TYPE TRANSCRIPTIONAL ACTIVATOR RHAS"/>
    <property type="match status" value="1"/>
</dbReference>
<evidence type="ECO:0007829" key="6">
    <source>
        <dbReference type="PDB" id="6P7R"/>
    </source>
</evidence>
<reference evidence="5" key="1">
    <citation type="journal article" date="2001" name="J. Bacteriol.">
        <title>Characterization of VPI pathogenicity island and CTXphi prophage in environmental strains of Vibrio cholerae.</title>
        <authorList>
            <person name="Mukhopadhyay A.K."/>
            <person name="Chakraborty S."/>
            <person name="Takeda Y."/>
            <person name="Nair G.B."/>
            <person name="Berg D.E."/>
        </authorList>
    </citation>
    <scope>NUCLEOTIDE SEQUENCE</scope>
    <source>
        <strain evidence="5">SCE256</strain>
    </source>
</reference>
<feature type="domain" description="HTH araC/xylS-type" evidence="4">
    <location>
        <begin position="173"/>
        <end position="270"/>
    </location>
</feature>
<dbReference type="PROSITE" id="PS00041">
    <property type="entry name" value="HTH_ARAC_FAMILY_1"/>
    <property type="match status" value="1"/>
</dbReference>
<dbReference type="PRINTS" id="PR00032">
    <property type="entry name" value="HTHARAC"/>
</dbReference>
<name>Q9F5Q9_VIBCL</name>
<reference evidence="6 7" key="2">
    <citation type="journal article" date="2019" name="Commun. Biol.">
        <title>Structural basis for virulence regulation in &lt;i&gt;Vibrio cholerae&lt;/i&gt; by unsaturated fatty acid components of bile.</title>
        <authorList>
            <person name="Cruite J.T."/>
            <person name="Kovacikova G."/>
            <person name="Clark K.A."/>
            <person name="Woodbrey A.K."/>
            <person name="Skorupski K."/>
            <person name="Kull F.J."/>
        </authorList>
    </citation>
    <scope>X-RAY CRYSTALLOGRAPHY (1.80 ANGSTROMS)</scope>
</reference>
<dbReference type="Gene3D" id="1.10.10.1310">
    <property type="entry name" value="ToxT, HTH1 motif"/>
    <property type="match status" value="1"/>
</dbReference>
<dbReference type="EMBL" id="AF306797">
    <property type="protein sequence ID" value="AAG31795.1"/>
    <property type="molecule type" value="Genomic_DNA"/>
</dbReference>
<dbReference type="PDBsum" id="6PB9"/>
<dbReference type="RefSeq" id="WP_001208956.1">
    <property type="nucleotide sequence ID" value="NZ_CADDXE010000001.1"/>
</dbReference>
<dbReference type="Pfam" id="PF00165">
    <property type="entry name" value="HTH_AraC"/>
    <property type="match status" value="1"/>
</dbReference>
<sequence>MRENNTSFLVNVYDLKKFDTYAFNKVFIDDYKIFWINKGSAKLVDKNCLVSYTITASSVVLLKKNSIQRFSLMSLSDESISVCVLTIKNKFVNSLRHYLQGDLMIRNLYNEKKDLLLWNCELNDISVLGEIVSTYDQTQYSEDFLKIFFSGFFSKVEKKYNSIFITDDLDAMEKISCLVKSDITRNWRWADICGELRTNRMILKKELESRGVKFRELINSIRISYSISLMKTGEFKIKQIAYQSGFASVSYFSTVFKSTMNVAPSEYLFMLTGVAEE</sequence>
<keyword evidence="3" id="KW-0804">Transcription</keyword>
<dbReference type="InterPro" id="IPR018060">
    <property type="entry name" value="HTH_AraC"/>
</dbReference>
<keyword evidence="6 7" id="KW-0002">3D-structure</keyword>
<organism evidence="5">
    <name type="scientific">Vibrio cholerae</name>
    <dbReference type="NCBI Taxonomy" id="666"/>
    <lineage>
        <taxon>Bacteria</taxon>
        <taxon>Pseudomonadati</taxon>
        <taxon>Pseudomonadota</taxon>
        <taxon>Gammaproteobacteria</taxon>
        <taxon>Vibrionales</taxon>
        <taxon>Vibrionaceae</taxon>
        <taxon>Vibrio</taxon>
    </lineage>
</organism>
<dbReference type="PANTHER" id="PTHR43280">
    <property type="entry name" value="ARAC-FAMILY TRANSCRIPTIONAL REGULATOR"/>
    <property type="match status" value="1"/>
</dbReference>
<dbReference type="GO" id="GO:0003700">
    <property type="term" value="F:DNA-binding transcription factor activity"/>
    <property type="evidence" value="ECO:0007669"/>
    <property type="project" value="InterPro"/>
</dbReference>
<keyword evidence="2" id="KW-0238">DNA-binding</keyword>
<dbReference type="Gene3D" id="1.10.10.60">
    <property type="entry name" value="Homeodomain-like"/>
    <property type="match status" value="1"/>
</dbReference>
<proteinExistence type="evidence at protein level"/>
<evidence type="ECO:0000259" key="4">
    <source>
        <dbReference type="PROSITE" id="PS01124"/>
    </source>
</evidence>
<dbReference type="PROSITE" id="PS01124">
    <property type="entry name" value="HTH_ARAC_FAMILY_2"/>
    <property type="match status" value="1"/>
</dbReference>
<dbReference type="InterPro" id="IPR044875">
    <property type="entry name" value="ToxT_HTH1"/>
</dbReference>
<dbReference type="SMART" id="SM00342">
    <property type="entry name" value="HTH_ARAC"/>
    <property type="match status" value="1"/>
</dbReference>
<dbReference type="PDB" id="6P7R">
    <property type="method" value="X-ray"/>
    <property type="resolution" value="1.80 A"/>
    <property type="chains" value="A=1-277"/>
</dbReference>
<protein>
    <submittedName>
        <fullName evidence="5">Toxin co-regulated pilus virulence regulatory protein</fullName>
    </submittedName>
</protein>
<dbReference type="PDBsum" id="6P7T"/>
<evidence type="ECO:0000256" key="3">
    <source>
        <dbReference type="ARBA" id="ARBA00023163"/>
    </source>
</evidence>
<accession>Q9F5Q9</accession>
<keyword evidence="1" id="KW-0805">Transcription regulation</keyword>
<dbReference type="SMR" id="Q9F5Q9"/>
<dbReference type="GO" id="GO:0043565">
    <property type="term" value="F:sequence-specific DNA binding"/>
    <property type="evidence" value="ECO:0007669"/>
    <property type="project" value="InterPro"/>
</dbReference>
<dbReference type="PDB" id="6PB9">
    <property type="method" value="X-ray"/>
    <property type="resolution" value="2.11 A"/>
    <property type="chains" value="A=1-277"/>
</dbReference>
<dbReference type="InterPro" id="IPR020449">
    <property type="entry name" value="Tscrpt_reg_AraC-type_HTH"/>
</dbReference>